<evidence type="ECO:0000313" key="1">
    <source>
        <dbReference type="EMBL" id="JAD49594.1"/>
    </source>
</evidence>
<name>A0A0A9ADC1_ARUDO</name>
<accession>A0A0A9ADC1</accession>
<reference evidence="1" key="2">
    <citation type="journal article" date="2015" name="Data Brief">
        <title>Shoot transcriptome of the giant reed, Arundo donax.</title>
        <authorList>
            <person name="Barrero R.A."/>
            <person name="Guerrero F.D."/>
            <person name="Moolhuijzen P."/>
            <person name="Goolsby J.A."/>
            <person name="Tidwell J."/>
            <person name="Bellgard S.E."/>
            <person name="Bellgard M.I."/>
        </authorList>
    </citation>
    <scope>NUCLEOTIDE SEQUENCE</scope>
    <source>
        <tissue evidence="1">Shoot tissue taken approximately 20 cm above the soil surface</tissue>
    </source>
</reference>
<dbReference type="EMBL" id="GBRH01248301">
    <property type="protein sequence ID" value="JAD49594.1"/>
    <property type="molecule type" value="Transcribed_RNA"/>
</dbReference>
<reference evidence="1" key="1">
    <citation type="submission" date="2014-09" db="EMBL/GenBank/DDBJ databases">
        <authorList>
            <person name="Magalhaes I.L.F."/>
            <person name="Oliveira U."/>
            <person name="Santos F.R."/>
            <person name="Vidigal T.H.D.A."/>
            <person name="Brescovit A.D."/>
            <person name="Santos A.J."/>
        </authorList>
    </citation>
    <scope>NUCLEOTIDE SEQUENCE</scope>
    <source>
        <tissue evidence="1">Shoot tissue taken approximately 20 cm above the soil surface</tissue>
    </source>
</reference>
<protein>
    <submittedName>
        <fullName evidence="1">Uncharacterized protein</fullName>
    </submittedName>
</protein>
<organism evidence="1">
    <name type="scientific">Arundo donax</name>
    <name type="common">Giant reed</name>
    <name type="synonym">Donax arundinaceus</name>
    <dbReference type="NCBI Taxonomy" id="35708"/>
    <lineage>
        <taxon>Eukaryota</taxon>
        <taxon>Viridiplantae</taxon>
        <taxon>Streptophyta</taxon>
        <taxon>Embryophyta</taxon>
        <taxon>Tracheophyta</taxon>
        <taxon>Spermatophyta</taxon>
        <taxon>Magnoliopsida</taxon>
        <taxon>Liliopsida</taxon>
        <taxon>Poales</taxon>
        <taxon>Poaceae</taxon>
        <taxon>PACMAD clade</taxon>
        <taxon>Arundinoideae</taxon>
        <taxon>Arundineae</taxon>
        <taxon>Arundo</taxon>
    </lineage>
</organism>
<sequence length="77" mass="9026">MKILIRILERSSCTKRSRVLQALVKGKRMNQRHVSENTFFTSLVKNYKSMVQLCIIVYTRCDLSKSICAIYQELINL</sequence>
<dbReference type="AlphaFoldDB" id="A0A0A9ADC1"/>
<proteinExistence type="predicted"/>